<dbReference type="EMBL" id="CP036150">
    <property type="protein sequence ID" value="QEN06805.1"/>
    <property type="molecule type" value="Genomic_DNA"/>
</dbReference>
<dbReference type="SUPFAM" id="SSF48295">
    <property type="entry name" value="TrpR-like"/>
    <property type="match status" value="1"/>
</dbReference>
<evidence type="ECO:0000313" key="2">
    <source>
        <dbReference type="Proteomes" id="UP000324209"/>
    </source>
</evidence>
<dbReference type="GO" id="GO:0004803">
    <property type="term" value="F:transposase activity"/>
    <property type="evidence" value="ECO:0007669"/>
    <property type="project" value="InterPro"/>
</dbReference>
<reference evidence="1 2" key="1">
    <citation type="submission" date="2019-02" db="EMBL/GenBank/DDBJ databases">
        <title>Complete Genome Sequence and Methylome Analysis of free living Spirochaetas.</title>
        <authorList>
            <person name="Fomenkov A."/>
            <person name="Dubinina G."/>
            <person name="Leshcheva N."/>
            <person name="Mikheeva N."/>
            <person name="Grabovich M."/>
            <person name="Vincze T."/>
            <person name="Roberts R.J."/>
        </authorList>
    </citation>
    <scope>NUCLEOTIDE SEQUENCE [LARGE SCALE GENOMIC DNA]</scope>
    <source>
        <strain evidence="1 2">K2</strain>
    </source>
</reference>
<accession>A0A5C1QFI8</accession>
<name>A0A5C1QFI8_9SPIO</name>
<protein>
    <recommendedName>
        <fullName evidence="3">Transposase</fullName>
    </recommendedName>
</protein>
<dbReference type="InterPro" id="IPR010921">
    <property type="entry name" value="Trp_repressor/repl_initiator"/>
</dbReference>
<dbReference type="GO" id="GO:0006313">
    <property type="term" value="P:DNA transposition"/>
    <property type="evidence" value="ECO:0007669"/>
    <property type="project" value="InterPro"/>
</dbReference>
<keyword evidence="2" id="KW-1185">Reference proteome</keyword>
<dbReference type="KEGG" id="ock:EXM22_01910"/>
<evidence type="ECO:0008006" key="3">
    <source>
        <dbReference type="Google" id="ProtNLM"/>
    </source>
</evidence>
<dbReference type="InterPro" id="IPR002514">
    <property type="entry name" value="Transposase_8"/>
</dbReference>
<evidence type="ECO:0000313" key="1">
    <source>
        <dbReference type="EMBL" id="QEN06805.1"/>
    </source>
</evidence>
<organism evidence="1 2">
    <name type="scientific">Oceanispirochaeta crateris</name>
    <dbReference type="NCBI Taxonomy" id="2518645"/>
    <lineage>
        <taxon>Bacteria</taxon>
        <taxon>Pseudomonadati</taxon>
        <taxon>Spirochaetota</taxon>
        <taxon>Spirochaetia</taxon>
        <taxon>Spirochaetales</taxon>
        <taxon>Spirochaetaceae</taxon>
        <taxon>Oceanispirochaeta</taxon>
    </lineage>
</organism>
<dbReference type="Pfam" id="PF01527">
    <property type="entry name" value="HTH_Tnp_1"/>
    <property type="match status" value="1"/>
</dbReference>
<sequence length="42" mass="4887">MRKKWSDSEKARIALMAIREENTISEIAQETGAHPNMISKWK</sequence>
<dbReference type="OrthoDB" id="291972at2"/>
<dbReference type="GO" id="GO:0043565">
    <property type="term" value="F:sequence-specific DNA binding"/>
    <property type="evidence" value="ECO:0007669"/>
    <property type="project" value="InterPro"/>
</dbReference>
<dbReference type="RefSeq" id="WP_149484888.1">
    <property type="nucleotide sequence ID" value="NZ_CP036150.1"/>
</dbReference>
<dbReference type="Proteomes" id="UP000324209">
    <property type="component" value="Chromosome"/>
</dbReference>
<gene>
    <name evidence="1" type="ORF">EXM22_01910</name>
</gene>
<dbReference type="AlphaFoldDB" id="A0A5C1QFI8"/>
<proteinExistence type="predicted"/>